<reference evidence="2" key="1">
    <citation type="journal article" date="2015" name="PLoS Negl. Trop. Dis.">
        <title>Deep Sequencing Analysis of the Ixodes ricinus Haemocytome.</title>
        <authorList>
            <person name="Kotsyfakis M."/>
            <person name="Kopacek P."/>
            <person name="Franta Z."/>
            <person name="Pedra J.H."/>
            <person name="Ribeiro J.M."/>
        </authorList>
    </citation>
    <scope>NUCLEOTIDE SEQUENCE</scope>
</reference>
<accession>A0A090X8F4</accession>
<feature type="non-terminal residue" evidence="2">
    <location>
        <position position="220"/>
    </location>
</feature>
<proteinExistence type="evidence at transcript level"/>
<sequence length="220" mass="24020">MFAGVLPHCLLPPIVVSWPFRRDVAVPPVAGTSGLELAVTRHPAMESSHFLTRRSSSRKFAPSDHPEVLPKGRADRRPRNFTADVQVNGSTLPLLIDTGSKVSILAESMFNKINYQQQIRLKKPPRTLVHYLRGSIPVMGCFQTKVGFKERSAEIPFYVVRNGRSLLGTDAVYGLRLILSGAPLECFHVNSADSRAAIPGHVKSAGVPQPPCTVEPSPPP</sequence>
<dbReference type="EMBL" id="GBIH01001984">
    <property type="protein sequence ID" value="JAC92726.1"/>
    <property type="molecule type" value="mRNA"/>
</dbReference>
<dbReference type="AlphaFoldDB" id="A0A090X8F4"/>
<dbReference type="SUPFAM" id="SSF50630">
    <property type="entry name" value="Acid proteases"/>
    <property type="match status" value="1"/>
</dbReference>
<feature type="compositionally biased region" description="Basic and acidic residues" evidence="1">
    <location>
        <begin position="61"/>
        <end position="75"/>
    </location>
</feature>
<evidence type="ECO:0000256" key="1">
    <source>
        <dbReference type="SAM" id="MobiDB-lite"/>
    </source>
</evidence>
<dbReference type="Gene3D" id="2.40.70.10">
    <property type="entry name" value="Acid Proteases"/>
    <property type="match status" value="1"/>
</dbReference>
<dbReference type="InterPro" id="IPR021109">
    <property type="entry name" value="Peptidase_aspartic_dom_sf"/>
</dbReference>
<name>A0A090X8F4_IXORI</name>
<evidence type="ECO:0000313" key="2">
    <source>
        <dbReference type="EMBL" id="JAC92726.1"/>
    </source>
</evidence>
<feature type="region of interest" description="Disordered" evidence="1">
    <location>
        <begin position="53"/>
        <end position="75"/>
    </location>
</feature>
<organism evidence="2">
    <name type="scientific">Ixodes ricinus</name>
    <name type="common">Common tick</name>
    <name type="synonym">Acarus ricinus</name>
    <dbReference type="NCBI Taxonomy" id="34613"/>
    <lineage>
        <taxon>Eukaryota</taxon>
        <taxon>Metazoa</taxon>
        <taxon>Ecdysozoa</taxon>
        <taxon>Arthropoda</taxon>
        <taxon>Chelicerata</taxon>
        <taxon>Arachnida</taxon>
        <taxon>Acari</taxon>
        <taxon>Parasitiformes</taxon>
        <taxon>Ixodida</taxon>
        <taxon>Ixodoidea</taxon>
        <taxon>Ixodidae</taxon>
        <taxon>Ixodinae</taxon>
        <taxon>Ixodes</taxon>
    </lineage>
</organism>
<protein>
    <submittedName>
        <fullName evidence="2">Putative retropepsins like ltr</fullName>
    </submittedName>
</protein>